<feature type="compositionally biased region" description="Polar residues" evidence="1">
    <location>
        <begin position="1"/>
        <end position="21"/>
    </location>
</feature>
<name>A0AAV3Y5Y9_9GAST</name>
<dbReference type="AlphaFoldDB" id="A0AAV3Y5Y9"/>
<sequence>MDLTPSQKTHGTTVQDSQANNVEVKKGWSRSIVAPTQVILAIKRMKKGKKRHDEEKGNPPITVQGESGPAGGEQNNKLKGIFTVVEDNKSKEKSGPPPPLPAPTMATPRRRVDSESSSSSSSSGISVEAPYAVNKPAKQGTGGVNLTRPAPVIRHFSQGEAQIRARAQQGAVVVTDDASVRAAQERSRPGLSKRHLTHQGSNLRDTVNDYTTSDNNKLNIYHIPDEPGTAGALPPPPNYQDVMK</sequence>
<evidence type="ECO:0008006" key="4">
    <source>
        <dbReference type="Google" id="ProtNLM"/>
    </source>
</evidence>
<evidence type="ECO:0000313" key="3">
    <source>
        <dbReference type="Proteomes" id="UP000735302"/>
    </source>
</evidence>
<keyword evidence="3" id="KW-1185">Reference proteome</keyword>
<organism evidence="2 3">
    <name type="scientific">Plakobranchus ocellatus</name>
    <dbReference type="NCBI Taxonomy" id="259542"/>
    <lineage>
        <taxon>Eukaryota</taxon>
        <taxon>Metazoa</taxon>
        <taxon>Spiralia</taxon>
        <taxon>Lophotrochozoa</taxon>
        <taxon>Mollusca</taxon>
        <taxon>Gastropoda</taxon>
        <taxon>Heterobranchia</taxon>
        <taxon>Euthyneura</taxon>
        <taxon>Panpulmonata</taxon>
        <taxon>Sacoglossa</taxon>
        <taxon>Placobranchoidea</taxon>
        <taxon>Plakobranchidae</taxon>
        <taxon>Plakobranchus</taxon>
    </lineage>
</organism>
<feature type="compositionally biased region" description="Polar residues" evidence="1">
    <location>
        <begin position="198"/>
        <end position="218"/>
    </location>
</feature>
<proteinExistence type="predicted"/>
<reference evidence="2 3" key="1">
    <citation type="journal article" date="2021" name="Elife">
        <title>Chloroplast acquisition without the gene transfer in kleptoplastic sea slugs, Plakobranchus ocellatus.</title>
        <authorList>
            <person name="Maeda T."/>
            <person name="Takahashi S."/>
            <person name="Yoshida T."/>
            <person name="Shimamura S."/>
            <person name="Takaki Y."/>
            <person name="Nagai Y."/>
            <person name="Toyoda A."/>
            <person name="Suzuki Y."/>
            <person name="Arimoto A."/>
            <person name="Ishii H."/>
            <person name="Satoh N."/>
            <person name="Nishiyama T."/>
            <person name="Hasebe M."/>
            <person name="Maruyama T."/>
            <person name="Minagawa J."/>
            <person name="Obokata J."/>
            <person name="Shigenobu S."/>
        </authorList>
    </citation>
    <scope>NUCLEOTIDE SEQUENCE [LARGE SCALE GENOMIC DNA]</scope>
</reference>
<accession>A0AAV3Y5Y9</accession>
<evidence type="ECO:0000313" key="2">
    <source>
        <dbReference type="EMBL" id="GFN78514.1"/>
    </source>
</evidence>
<feature type="region of interest" description="Disordered" evidence="1">
    <location>
        <begin position="182"/>
        <end position="244"/>
    </location>
</feature>
<dbReference type="EMBL" id="BLXT01000588">
    <property type="protein sequence ID" value="GFN78514.1"/>
    <property type="molecule type" value="Genomic_DNA"/>
</dbReference>
<protein>
    <recommendedName>
        <fullName evidence="4">WH2 domain-containing protein</fullName>
    </recommendedName>
</protein>
<feature type="region of interest" description="Disordered" evidence="1">
    <location>
        <begin position="1"/>
        <end position="30"/>
    </location>
</feature>
<evidence type="ECO:0000256" key="1">
    <source>
        <dbReference type="SAM" id="MobiDB-lite"/>
    </source>
</evidence>
<feature type="region of interest" description="Disordered" evidence="1">
    <location>
        <begin position="44"/>
        <end position="151"/>
    </location>
</feature>
<comment type="caution">
    <text evidence="2">The sequence shown here is derived from an EMBL/GenBank/DDBJ whole genome shotgun (WGS) entry which is preliminary data.</text>
</comment>
<dbReference type="Proteomes" id="UP000735302">
    <property type="component" value="Unassembled WGS sequence"/>
</dbReference>
<gene>
    <name evidence="2" type="ORF">PoB_000502000</name>
</gene>